<sequence>MFEKPSYEHFVEARSLANPCLTDLLNFFKDVTESVPKSTSIALEYSHGSQSQPQPLIVDEADLIRLLDTITTTVTCGRILIVENIRPSLISLLGELLDVDPIFFAGHVTTSFRDIEHAPPPPSLALFPSWIAERGYLHMHYQHVIDLGDAGSFIDSPYAFKTDSHIPRNVRRLPSLSGRQLALVRACCSVMTKSFGDSWICLILVDPPIKSVVGPMKSGFRTVHPSKPLQRGFEDFQASPSFSSFGVTAEQTRYSWDKTSMLSSLLHYFRNPPPGFTTTQPGILSLGYYPMRIVLAEWMIYVQLMSRYFKYYEYSLHDSKTRRLHDNDIVDLQRWRRRTTQSQHKLRILIEFIHHWMPREFDKLPWDNPGGNVDGAAA</sequence>
<dbReference type="EMBL" id="KL647495">
    <property type="protein sequence ID" value="KEY74726.1"/>
    <property type="molecule type" value="Genomic_DNA"/>
</dbReference>
<evidence type="ECO:0000313" key="1">
    <source>
        <dbReference type="EMBL" id="KEY74726.1"/>
    </source>
</evidence>
<evidence type="ECO:0000313" key="2">
    <source>
        <dbReference type="Proteomes" id="UP000028045"/>
    </source>
</evidence>
<gene>
    <name evidence="1" type="ORF">S7711_05473</name>
</gene>
<organism evidence="1 2">
    <name type="scientific">Stachybotrys chartarum (strain CBS 109288 / IBT 7711)</name>
    <name type="common">Toxic black mold</name>
    <name type="synonym">Stilbospora chartarum</name>
    <dbReference type="NCBI Taxonomy" id="1280523"/>
    <lineage>
        <taxon>Eukaryota</taxon>
        <taxon>Fungi</taxon>
        <taxon>Dikarya</taxon>
        <taxon>Ascomycota</taxon>
        <taxon>Pezizomycotina</taxon>
        <taxon>Sordariomycetes</taxon>
        <taxon>Hypocreomycetidae</taxon>
        <taxon>Hypocreales</taxon>
        <taxon>Stachybotryaceae</taxon>
        <taxon>Stachybotrys</taxon>
    </lineage>
</organism>
<name>A0A084BAZ7_STACB</name>
<protein>
    <submittedName>
        <fullName evidence="1">Uncharacterized protein</fullName>
    </submittedName>
</protein>
<dbReference type="AlphaFoldDB" id="A0A084BAZ7"/>
<keyword evidence="2" id="KW-1185">Reference proteome</keyword>
<dbReference type="Proteomes" id="UP000028045">
    <property type="component" value="Unassembled WGS sequence"/>
</dbReference>
<dbReference type="OrthoDB" id="5428055at2759"/>
<accession>A0A084BAZ7</accession>
<reference evidence="1 2" key="1">
    <citation type="journal article" date="2014" name="BMC Genomics">
        <title>Comparative genome sequencing reveals chemotype-specific gene clusters in the toxigenic black mold Stachybotrys.</title>
        <authorList>
            <person name="Semeiks J."/>
            <person name="Borek D."/>
            <person name="Otwinowski Z."/>
            <person name="Grishin N.V."/>
        </authorList>
    </citation>
    <scope>NUCLEOTIDE SEQUENCE [LARGE SCALE GENOMIC DNA]</scope>
    <source>
        <strain evidence="2">CBS 109288 / IBT 7711</strain>
    </source>
</reference>
<dbReference type="HOGENOM" id="CLU_034568_1_0_1"/>
<proteinExistence type="predicted"/>